<dbReference type="EMBL" id="DSKY01000009">
    <property type="protein sequence ID" value="HDY58452.1"/>
    <property type="molecule type" value="Genomic_DNA"/>
</dbReference>
<sequence length="191" mass="21021">MIRLFNEARRRKLSLLTRNSIGFTLIEMMVVIGIIGVIIAIAVPNFAAMQAKARIRAGAYEIAQDLRQIRERALSIGREYSVDRQDDRSYRITSPEGNTYTYKLGGSTGGNLRFGVGPNYTGGVPPEANQASAPASGFDFMPMGTLIFNGRGGANRGVIYLTDNRDNYAIGINSLGKVRVYRYNSNNGTWN</sequence>
<dbReference type="InterPro" id="IPR012902">
    <property type="entry name" value="N_methyl_site"/>
</dbReference>
<dbReference type="Pfam" id="PF07963">
    <property type="entry name" value="N_methyl"/>
    <property type="match status" value="1"/>
</dbReference>
<reference evidence="2" key="1">
    <citation type="journal article" date="2020" name="mSystems">
        <title>Genome- and Community-Level Interaction Insights into Carbon Utilization and Element Cycling Functions of Hydrothermarchaeota in Hydrothermal Sediment.</title>
        <authorList>
            <person name="Zhou Z."/>
            <person name="Liu Y."/>
            <person name="Xu W."/>
            <person name="Pan J."/>
            <person name="Luo Z.H."/>
            <person name="Li M."/>
        </authorList>
    </citation>
    <scope>NUCLEOTIDE SEQUENCE [LARGE SCALE GENOMIC DNA]</scope>
    <source>
        <strain evidence="2">SpSt-258</strain>
    </source>
</reference>
<dbReference type="SUPFAM" id="SSF54523">
    <property type="entry name" value="Pili subunits"/>
    <property type="match status" value="1"/>
</dbReference>
<dbReference type="Gene3D" id="3.30.700.10">
    <property type="entry name" value="Glycoprotein, Type 4 Pilin"/>
    <property type="match status" value="1"/>
</dbReference>
<proteinExistence type="predicted"/>
<keyword evidence="1" id="KW-1133">Transmembrane helix</keyword>
<name>A0A7V0Z4F6_UNCW3</name>
<feature type="transmembrane region" description="Helical" evidence="1">
    <location>
        <begin position="21"/>
        <end position="43"/>
    </location>
</feature>
<evidence type="ECO:0000256" key="1">
    <source>
        <dbReference type="SAM" id="Phobius"/>
    </source>
</evidence>
<protein>
    <submittedName>
        <fullName evidence="2">Prepilin-type N-terminal cleavage/methylation domain-containing protein</fullName>
    </submittedName>
</protein>
<gene>
    <name evidence="2" type="ORF">ENP86_02725</name>
</gene>
<keyword evidence="1" id="KW-0812">Transmembrane</keyword>
<dbReference type="InterPro" id="IPR045584">
    <property type="entry name" value="Pilin-like"/>
</dbReference>
<dbReference type="NCBIfam" id="TIGR02532">
    <property type="entry name" value="IV_pilin_GFxxxE"/>
    <property type="match status" value="1"/>
</dbReference>
<keyword evidence="1" id="KW-0472">Membrane</keyword>
<organism evidence="2">
    <name type="scientific">candidate division WOR-3 bacterium</name>
    <dbReference type="NCBI Taxonomy" id="2052148"/>
    <lineage>
        <taxon>Bacteria</taxon>
        <taxon>Bacteria division WOR-3</taxon>
    </lineage>
</organism>
<accession>A0A7V0Z4F6</accession>
<evidence type="ECO:0000313" key="2">
    <source>
        <dbReference type="EMBL" id="HDY58452.1"/>
    </source>
</evidence>
<comment type="caution">
    <text evidence="2">The sequence shown here is derived from an EMBL/GenBank/DDBJ whole genome shotgun (WGS) entry which is preliminary data.</text>
</comment>
<dbReference type="PANTHER" id="PTHR30093">
    <property type="entry name" value="GENERAL SECRETION PATHWAY PROTEIN G"/>
    <property type="match status" value="1"/>
</dbReference>
<dbReference type="AlphaFoldDB" id="A0A7V0Z4F6"/>